<dbReference type="GO" id="GO:0000271">
    <property type="term" value="P:polysaccharide biosynthetic process"/>
    <property type="evidence" value="ECO:0007669"/>
    <property type="project" value="InterPro"/>
</dbReference>
<dbReference type="GO" id="GO:0015774">
    <property type="term" value="P:polysaccharide transport"/>
    <property type="evidence" value="ECO:0007669"/>
    <property type="project" value="InterPro"/>
</dbReference>
<dbReference type="CDD" id="cd16441">
    <property type="entry name" value="beta_Kdo_transferase_KpsS"/>
    <property type="match status" value="1"/>
</dbReference>
<sequence length="456" mass="51603">MTLDPNISMGATPEPKLETRRFLLLQGLMGPFFERVGSGLLKEGYGVHKIHFNGGDRLFWRLPNATDYCRSLEEWPAYLRDFIARNEITDVLLFGDCRPHHAAALELCRELHVPVHVFEEGYLRPDWVTLELGGVNGHSKLPQDPEYYLNEAAHLPEPEPHYPVPSSFRRRAMEGIAYNTADILSRWHYPHWTNHRPWHPLTEGVGWLRRLSDRKAAIQRSEEVLRRLSASKAPYMLFPLQLNADAQVRLHSGFNGIEDAIEQVIASFATSAPLDMRLIIKEHPLDNGIYDWRRIVGRIARKYGVIQRVGYVERGDIAVMVRGAQGVVTINSTTGTLAVAENIPVITLGQAVYNIPGITHQDGLDTFWTSPKGPDPEIFMAFRRVLIEYCLVPGGFFSEEGLETLVDGVVNRLQRHCPIKFREACKTNGPNVAAWDCMRRPILSLSAKLADIVEGF</sequence>
<evidence type="ECO:0000313" key="1">
    <source>
        <dbReference type="EMBL" id="GLQ84409.1"/>
    </source>
</evidence>
<dbReference type="Proteomes" id="UP001156708">
    <property type="component" value="Unassembled WGS sequence"/>
</dbReference>
<accession>A0AA37SGB6</accession>
<gene>
    <name evidence="1" type="ORF">GCM10007872_13170</name>
</gene>
<keyword evidence="2" id="KW-1185">Reference proteome</keyword>
<dbReference type="InterPro" id="IPR007833">
    <property type="entry name" value="Capsule_polysaccharide_synth"/>
</dbReference>
<dbReference type="RefSeq" id="WP_228123720.1">
    <property type="nucleotide sequence ID" value="NZ_BARA01000006.1"/>
</dbReference>
<dbReference type="EMBL" id="BSNZ01000007">
    <property type="protein sequence ID" value="GLQ84409.1"/>
    <property type="molecule type" value="Genomic_DNA"/>
</dbReference>
<reference evidence="2" key="1">
    <citation type="journal article" date="2019" name="Int. J. Syst. Evol. Microbiol.">
        <title>The Global Catalogue of Microorganisms (GCM) 10K type strain sequencing project: providing services to taxonomists for standard genome sequencing and annotation.</title>
        <authorList>
            <consortium name="The Broad Institute Genomics Platform"/>
            <consortium name="The Broad Institute Genome Sequencing Center for Infectious Disease"/>
            <person name="Wu L."/>
            <person name="Ma J."/>
        </authorList>
    </citation>
    <scope>NUCLEOTIDE SEQUENCE [LARGE SCALE GENOMIC DNA]</scope>
    <source>
        <strain evidence="2">NBRC 12467</strain>
    </source>
</reference>
<name>A0AA37SGB6_9PROT</name>
<protein>
    <submittedName>
        <fullName evidence="1">Capsular polysaccharide biosynthesis protein</fullName>
    </submittedName>
</protein>
<dbReference type="AlphaFoldDB" id="A0AA37SGB6"/>
<organism evidence="1 2">
    <name type="scientific">Gluconobacter sphaericus NBRC 12467</name>
    <dbReference type="NCBI Taxonomy" id="1307951"/>
    <lineage>
        <taxon>Bacteria</taxon>
        <taxon>Pseudomonadati</taxon>
        <taxon>Pseudomonadota</taxon>
        <taxon>Alphaproteobacteria</taxon>
        <taxon>Acetobacterales</taxon>
        <taxon>Acetobacteraceae</taxon>
        <taxon>Gluconobacter</taxon>
    </lineage>
</organism>
<evidence type="ECO:0000313" key="2">
    <source>
        <dbReference type="Proteomes" id="UP001156708"/>
    </source>
</evidence>
<proteinExistence type="predicted"/>
<dbReference type="Pfam" id="PF05159">
    <property type="entry name" value="Capsule_synth"/>
    <property type="match status" value="1"/>
</dbReference>
<comment type="caution">
    <text evidence="1">The sequence shown here is derived from an EMBL/GenBank/DDBJ whole genome shotgun (WGS) entry which is preliminary data.</text>
</comment>